<keyword evidence="2" id="KW-0812">Transmembrane</keyword>
<dbReference type="RefSeq" id="WP_205498839.1">
    <property type="nucleotide sequence ID" value="NZ_CP148066.1"/>
</dbReference>
<feature type="transmembrane region" description="Helical" evidence="2">
    <location>
        <begin position="34"/>
        <end position="53"/>
    </location>
</feature>
<proteinExistence type="predicted"/>
<name>A0ABZ2RNE9_9BACT</name>
<dbReference type="EMBL" id="CP148066">
    <property type="protein sequence ID" value="WXL28560.1"/>
    <property type="molecule type" value="Genomic_DNA"/>
</dbReference>
<dbReference type="NCBIfam" id="NF045848">
    <property type="entry name" value="MMCAP2_0566_fam"/>
    <property type="match status" value="1"/>
</dbReference>
<feature type="transmembrane region" description="Helical" evidence="2">
    <location>
        <begin position="251"/>
        <end position="271"/>
    </location>
</feature>
<keyword evidence="2" id="KW-1133">Transmembrane helix</keyword>
<feature type="transmembrane region" description="Helical" evidence="2">
    <location>
        <begin position="193"/>
        <end position="216"/>
    </location>
</feature>
<gene>
    <name evidence="3" type="ORF">WG616_00815</name>
</gene>
<evidence type="ECO:0000313" key="3">
    <source>
        <dbReference type="EMBL" id="WXL28560.1"/>
    </source>
</evidence>
<feature type="transmembrane region" description="Helical" evidence="2">
    <location>
        <begin position="108"/>
        <end position="136"/>
    </location>
</feature>
<protein>
    <recommendedName>
        <fullName evidence="5">Transmembrane protein</fullName>
    </recommendedName>
</protein>
<reference evidence="3" key="1">
    <citation type="submission" date="2024-03" db="EMBL/GenBank/DDBJ databases">
        <title>Complete genome sequence of Mycoplasma gypis type strain B1/T1.</title>
        <authorList>
            <person name="Spergser J."/>
        </authorList>
    </citation>
    <scope>NUCLEOTIDE SEQUENCE [LARGE SCALE GENOMIC DNA]</scope>
    <source>
        <strain evidence="3">B1/T1</strain>
    </source>
</reference>
<dbReference type="NCBIfam" id="NF045889">
    <property type="entry name" value="ICE_Mbov_0396_TM"/>
    <property type="match status" value="1"/>
</dbReference>
<evidence type="ECO:0000256" key="2">
    <source>
        <dbReference type="SAM" id="Phobius"/>
    </source>
</evidence>
<evidence type="ECO:0008006" key="5">
    <source>
        <dbReference type="Google" id="ProtNLM"/>
    </source>
</evidence>
<accession>A0ABZ2RNE9</accession>
<feature type="transmembrane region" description="Helical" evidence="2">
    <location>
        <begin position="7"/>
        <end position="28"/>
    </location>
</feature>
<dbReference type="Proteomes" id="UP001460679">
    <property type="component" value="Chromosome"/>
</dbReference>
<feature type="transmembrane region" description="Helical" evidence="2">
    <location>
        <begin position="65"/>
        <end position="88"/>
    </location>
</feature>
<evidence type="ECO:0000313" key="4">
    <source>
        <dbReference type="Proteomes" id="UP001460679"/>
    </source>
</evidence>
<keyword evidence="4" id="KW-1185">Reference proteome</keyword>
<evidence type="ECO:0000256" key="1">
    <source>
        <dbReference type="SAM" id="MobiDB-lite"/>
    </source>
</evidence>
<sequence length="463" mass="53269">MKLLFNYLFYSVWSGAFSFLVALPLIIIDKIIRLFYLIIFGLPNYLMFGSLEFKNFSDINVPWLFFKLVTICLVFTIITFIIGITRATSTNKDVSKKQSVKSVLKYSFLFGFIMLCLPFLLYFLNVFINLISIAIFSGNEIQLGKDIWISLYDKEYLYDNFSLEHWNDLSNDGYKVPFNDYYYNTKSGGNSLLLFKGLFVSWATLIPLLISSMLIITKLFHQFVLFIISPLVFSTASVDNGVRMKEWMKMYVSKLVVIIGFLIGIQIYAIFVGRAISWVNVQTNLSSIDKFVLICLFLIGGALGNMTVTEIFASFIGEKASIRESMGEMKTLFGLGAGVLAGAKATKWGLGHLSTSNHREKLKRLRRNKEDWKQGRLTREQYNNNISQIKQKASDNSIYRNKIKTPFVENVKNPLMNKVEYKKVQSSLEKLENADLQEALKMMEQKSPSPTLQKENSKWWKQR</sequence>
<feature type="transmembrane region" description="Helical" evidence="2">
    <location>
        <begin position="222"/>
        <end position="239"/>
    </location>
</feature>
<keyword evidence="2" id="KW-0472">Membrane</keyword>
<feature type="transmembrane region" description="Helical" evidence="2">
    <location>
        <begin position="291"/>
        <end position="316"/>
    </location>
</feature>
<organism evidence="3 4">
    <name type="scientific">[Mycoplasma] gypis</name>
    <dbReference type="NCBI Taxonomy" id="92404"/>
    <lineage>
        <taxon>Bacteria</taxon>
        <taxon>Bacillati</taxon>
        <taxon>Mycoplasmatota</taxon>
        <taxon>Mycoplasmoidales</taxon>
        <taxon>Metamycoplasmataceae</taxon>
        <taxon>Metamycoplasma</taxon>
    </lineage>
</organism>
<feature type="region of interest" description="Disordered" evidence="1">
    <location>
        <begin position="440"/>
        <end position="463"/>
    </location>
</feature>